<dbReference type="GO" id="GO:0008233">
    <property type="term" value="F:peptidase activity"/>
    <property type="evidence" value="ECO:0007669"/>
    <property type="project" value="UniProtKB-KW"/>
</dbReference>
<keyword evidence="1" id="KW-0645">Protease</keyword>
<dbReference type="EC" id="3.4.-.-" evidence="1"/>
<keyword evidence="2" id="KW-1185">Reference proteome</keyword>
<dbReference type="InterPro" id="IPR051454">
    <property type="entry name" value="RNA/ubiquinone_mod_enzymes"/>
</dbReference>
<dbReference type="RefSeq" id="WP_172890817.1">
    <property type="nucleotide sequence ID" value="NZ_AP017312.1"/>
</dbReference>
<dbReference type="InterPro" id="IPR001539">
    <property type="entry name" value="Peptidase_U32"/>
</dbReference>
<organism evidence="1 2">
    <name type="scientific">Aneurinibacillus soli</name>
    <dbReference type="NCBI Taxonomy" id="1500254"/>
    <lineage>
        <taxon>Bacteria</taxon>
        <taxon>Bacillati</taxon>
        <taxon>Bacillota</taxon>
        <taxon>Bacilli</taxon>
        <taxon>Bacillales</taxon>
        <taxon>Paenibacillaceae</taxon>
        <taxon>Aneurinibacillus group</taxon>
        <taxon>Aneurinibacillus</taxon>
    </lineage>
</organism>
<dbReference type="PANTHER" id="PTHR30217:SF7">
    <property type="entry name" value="TRNA HYDROXYLATION PROTEIN P2"/>
    <property type="match status" value="1"/>
</dbReference>
<protein>
    <submittedName>
        <fullName evidence="1">Putative protease YhbU</fullName>
        <ecNumber evidence="1">3.4.-.-</ecNumber>
    </submittedName>
</protein>
<name>A0A0U5ATG2_9BACL</name>
<dbReference type="Proteomes" id="UP000217696">
    <property type="component" value="Chromosome"/>
</dbReference>
<evidence type="ECO:0000313" key="1">
    <source>
        <dbReference type="EMBL" id="BAU27061.1"/>
    </source>
</evidence>
<proteinExistence type="predicted"/>
<dbReference type="Pfam" id="PF01136">
    <property type="entry name" value="Peptidase_U32"/>
    <property type="match status" value="1"/>
</dbReference>
<dbReference type="PANTHER" id="PTHR30217">
    <property type="entry name" value="PEPTIDASE U32 FAMILY"/>
    <property type="match status" value="1"/>
</dbReference>
<dbReference type="EMBL" id="AP017312">
    <property type="protein sequence ID" value="BAU27061.1"/>
    <property type="molecule type" value="Genomic_DNA"/>
</dbReference>
<reference evidence="1 2" key="1">
    <citation type="submission" date="2015-12" db="EMBL/GenBank/DDBJ databases">
        <title>Genome sequence of Aneurinibacillus soli.</title>
        <authorList>
            <person name="Lee J.S."/>
            <person name="Lee K.C."/>
            <person name="Kim K.K."/>
            <person name="Lee B.W."/>
        </authorList>
    </citation>
    <scope>NUCLEOTIDE SEQUENCE [LARGE SCALE GENOMIC DNA]</scope>
    <source>
        <strain evidence="1 2">CB4</strain>
    </source>
</reference>
<dbReference type="KEGG" id="asoc:CB4_01230"/>
<sequence length="308" mass="34920">MKKPELLCTAANLDELVQVMDAGADAVSIGNERFGLRVAGNFSLDEIRAAVELAHARSVKIYVSVNAVLHNADLEELPDYLKALDEIGIDAVVFGDPAVVITARQVGLQAPLHWNAEVLTTNYETMNYWGSKGATRAFVARELNMDAIIETKENAEVEIQVQVHGPTCIFHSRRDLVTNYEKNKGEELERPGLDRRLFITEEKRDELQYPIYEDRNGTHIMSADDICILEYLDELMDAEIDSFKIEGIMKDAAYNAKVVAIYRAAIDTYMEDPDAFRDKLSEWMKEIEAIQPDERELTTGFFFKEQVY</sequence>
<keyword evidence="1" id="KW-0378">Hydrolase</keyword>
<accession>A0A0U5ATG2</accession>
<evidence type="ECO:0000313" key="2">
    <source>
        <dbReference type="Proteomes" id="UP000217696"/>
    </source>
</evidence>
<dbReference type="AlphaFoldDB" id="A0A0U5ATG2"/>
<gene>
    <name evidence="1" type="primary">yhbU_1</name>
    <name evidence="1" type="ORF">CB4_01230</name>
</gene>
<dbReference type="GO" id="GO:0006508">
    <property type="term" value="P:proteolysis"/>
    <property type="evidence" value="ECO:0007669"/>
    <property type="project" value="UniProtKB-KW"/>
</dbReference>